<feature type="region of interest" description="Disordered" evidence="1">
    <location>
        <begin position="358"/>
        <end position="380"/>
    </location>
</feature>
<feature type="region of interest" description="Disordered" evidence="1">
    <location>
        <begin position="93"/>
        <end position="112"/>
    </location>
</feature>
<protein>
    <submittedName>
        <fullName evidence="2">Uncharacterized protein</fullName>
    </submittedName>
</protein>
<keyword evidence="3" id="KW-1185">Reference proteome</keyword>
<feature type="region of interest" description="Disordered" evidence="1">
    <location>
        <begin position="1"/>
        <end position="27"/>
    </location>
</feature>
<accession>A0AAW0B6M6</accession>
<proteinExistence type="predicted"/>
<gene>
    <name evidence="2" type="ORF">VNI00_017361</name>
</gene>
<evidence type="ECO:0000313" key="2">
    <source>
        <dbReference type="EMBL" id="KAK7021410.1"/>
    </source>
</evidence>
<dbReference type="AlphaFoldDB" id="A0AAW0B6M6"/>
<feature type="region of interest" description="Disordered" evidence="1">
    <location>
        <begin position="315"/>
        <end position="341"/>
    </location>
</feature>
<sequence length="488" mass="55438">MNPHHNSQRQPPRQRGAANYLATGEGSPSLQGQNIAVAHLQRGLNNGLFEHMYHGPGREGFVPRFETWEQLARAFPTGAQSNHTVGSQVGHAMQTSGSQAPTTSAVGRTQAEEHRLTIKASIPAKKGDKYLKKNTEHIVFSVPNNDRDEDEPQPEVPANFLAKIKEMLEVDDGEEFCPVWKHYDEGKRVEFHPLETTAHAQEALKECLPMLRSKRHTKPVFLEVINNVPEVDTEDERSRKSQKPPTATDTGCDKEFGIAKMKLYCHECSNGGINEPGARYCYVQRNGKHKPLDLYTIGLWARLVHDGKADCEFTSPPNALNFDEVTDTSQSSLNHPRNRRNRTDVHFHLDSAFIEEIRNPGTKNQPSETKQKHSPSPDVEEITNIEEENQVALKYNSMTIDKVLTTVHAKFPLFNYPQYRESLVNEGLFYGFCFQDFDESFFQEKIGMVAGAVRPLLHELGVQHERKEEKRARVKRQRREPLTDSRVN</sequence>
<feature type="compositionally biased region" description="Polar residues" evidence="1">
    <location>
        <begin position="1"/>
        <end position="11"/>
    </location>
</feature>
<evidence type="ECO:0000313" key="3">
    <source>
        <dbReference type="Proteomes" id="UP001383192"/>
    </source>
</evidence>
<name>A0AAW0B6M6_9AGAR</name>
<evidence type="ECO:0000256" key="1">
    <source>
        <dbReference type="SAM" id="MobiDB-lite"/>
    </source>
</evidence>
<comment type="caution">
    <text evidence="2">The sequence shown here is derived from an EMBL/GenBank/DDBJ whole genome shotgun (WGS) entry which is preliminary data.</text>
</comment>
<feature type="compositionally biased region" description="Basic and acidic residues" evidence="1">
    <location>
        <begin position="479"/>
        <end position="488"/>
    </location>
</feature>
<dbReference type="Proteomes" id="UP001383192">
    <property type="component" value="Unassembled WGS sequence"/>
</dbReference>
<organism evidence="2 3">
    <name type="scientific">Paramarasmius palmivorus</name>
    <dbReference type="NCBI Taxonomy" id="297713"/>
    <lineage>
        <taxon>Eukaryota</taxon>
        <taxon>Fungi</taxon>
        <taxon>Dikarya</taxon>
        <taxon>Basidiomycota</taxon>
        <taxon>Agaricomycotina</taxon>
        <taxon>Agaricomycetes</taxon>
        <taxon>Agaricomycetidae</taxon>
        <taxon>Agaricales</taxon>
        <taxon>Marasmiineae</taxon>
        <taxon>Marasmiaceae</taxon>
        <taxon>Paramarasmius</taxon>
    </lineage>
</organism>
<feature type="region of interest" description="Disordered" evidence="1">
    <location>
        <begin position="465"/>
        <end position="488"/>
    </location>
</feature>
<dbReference type="EMBL" id="JAYKXP010000169">
    <property type="protein sequence ID" value="KAK7021410.1"/>
    <property type="molecule type" value="Genomic_DNA"/>
</dbReference>
<feature type="compositionally biased region" description="Polar residues" evidence="1">
    <location>
        <begin position="93"/>
        <end position="107"/>
    </location>
</feature>
<feature type="region of interest" description="Disordered" evidence="1">
    <location>
        <begin position="231"/>
        <end position="251"/>
    </location>
</feature>
<reference evidence="2 3" key="1">
    <citation type="submission" date="2024-01" db="EMBL/GenBank/DDBJ databases">
        <title>A draft genome for a cacao thread blight-causing isolate of Paramarasmius palmivorus.</title>
        <authorList>
            <person name="Baruah I.K."/>
            <person name="Bukari Y."/>
            <person name="Amoako-Attah I."/>
            <person name="Meinhardt L.W."/>
            <person name="Bailey B.A."/>
            <person name="Cohen S.P."/>
        </authorList>
    </citation>
    <scope>NUCLEOTIDE SEQUENCE [LARGE SCALE GENOMIC DNA]</scope>
    <source>
        <strain evidence="2 3">GH-12</strain>
    </source>
</reference>